<dbReference type="Proteomes" id="UP000266861">
    <property type="component" value="Unassembled WGS sequence"/>
</dbReference>
<organism evidence="1 2">
    <name type="scientific">Diversispora epigaea</name>
    <dbReference type="NCBI Taxonomy" id="1348612"/>
    <lineage>
        <taxon>Eukaryota</taxon>
        <taxon>Fungi</taxon>
        <taxon>Fungi incertae sedis</taxon>
        <taxon>Mucoromycota</taxon>
        <taxon>Glomeromycotina</taxon>
        <taxon>Glomeromycetes</taxon>
        <taxon>Diversisporales</taxon>
        <taxon>Diversisporaceae</taxon>
        <taxon>Diversispora</taxon>
    </lineage>
</organism>
<name>A0A397JHS3_9GLOM</name>
<proteinExistence type="predicted"/>
<evidence type="ECO:0000313" key="2">
    <source>
        <dbReference type="Proteomes" id="UP000266861"/>
    </source>
</evidence>
<gene>
    <name evidence="1" type="ORF">Glove_29g173</name>
</gene>
<dbReference type="EMBL" id="PQFF01000027">
    <property type="protein sequence ID" value="RHZ87909.1"/>
    <property type="molecule type" value="Genomic_DNA"/>
</dbReference>
<accession>A0A397JHS3</accession>
<reference evidence="1 2" key="1">
    <citation type="submission" date="2018-08" db="EMBL/GenBank/DDBJ databases">
        <title>Genome and evolution of the arbuscular mycorrhizal fungus Diversispora epigaea (formerly Glomus versiforme) and its bacterial endosymbionts.</title>
        <authorList>
            <person name="Sun X."/>
            <person name="Fei Z."/>
            <person name="Harrison M."/>
        </authorList>
    </citation>
    <scope>NUCLEOTIDE SEQUENCE [LARGE SCALE GENOMIC DNA]</scope>
    <source>
        <strain evidence="1 2">IT104</strain>
    </source>
</reference>
<dbReference type="AlphaFoldDB" id="A0A397JHS3"/>
<sequence length="49" mass="5740">MKTKTDTYGLYQLVTYSSRALKTNSEEIEIINMEESNNLEDDFGNYLQE</sequence>
<evidence type="ECO:0000313" key="1">
    <source>
        <dbReference type="EMBL" id="RHZ87909.1"/>
    </source>
</evidence>
<keyword evidence="2" id="KW-1185">Reference proteome</keyword>
<comment type="caution">
    <text evidence="1">The sequence shown here is derived from an EMBL/GenBank/DDBJ whole genome shotgun (WGS) entry which is preliminary data.</text>
</comment>
<protein>
    <submittedName>
        <fullName evidence="1">Uncharacterized protein</fullName>
    </submittedName>
</protein>